<sequence length="59" mass="6995">MFQHPYFLEAEVAYRQEKLRPNYQLMIKDHSEFAGKNTDLIKAKTKTCYDPKGSLYYCA</sequence>
<comment type="caution">
    <text evidence="1">The sequence shown here is derived from an EMBL/GenBank/DDBJ whole genome shotgun (WGS) entry which is preliminary data.</text>
</comment>
<evidence type="ECO:0000313" key="1">
    <source>
        <dbReference type="EMBL" id="GAA0315889.1"/>
    </source>
</evidence>
<keyword evidence="2" id="KW-1185">Reference proteome</keyword>
<name>A0ABN0VS16_9BACI</name>
<organism evidence="1 2">
    <name type="scientific">Bacillus carboniphilus</name>
    <dbReference type="NCBI Taxonomy" id="86663"/>
    <lineage>
        <taxon>Bacteria</taxon>
        <taxon>Bacillati</taxon>
        <taxon>Bacillota</taxon>
        <taxon>Bacilli</taxon>
        <taxon>Bacillales</taxon>
        <taxon>Bacillaceae</taxon>
        <taxon>Bacillus</taxon>
    </lineage>
</organism>
<gene>
    <name evidence="1" type="ORF">GCM10008967_03040</name>
</gene>
<reference evidence="1 2" key="1">
    <citation type="journal article" date="2019" name="Int. J. Syst. Evol. Microbiol.">
        <title>The Global Catalogue of Microorganisms (GCM) 10K type strain sequencing project: providing services to taxonomists for standard genome sequencing and annotation.</title>
        <authorList>
            <consortium name="The Broad Institute Genomics Platform"/>
            <consortium name="The Broad Institute Genome Sequencing Center for Infectious Disease"/>
            <person name="Wu L."/>
            <person name="Ma J."/>
        </authorList>
    </citation>
    <scope>NUCLEOTIDE SEQUENCE [LARGE SCALE GENOMIC DNA]</scope>
    <source>
        <strain evidence="1 2">JCM 9731</strain>
    </source>
</reference>
<evidence type="ECO:0000313" key="2">
    <source>
        <dbReference type="Proteomes" id="UP001500782"/>
    </source>
</evidence>
<accession>A0ABN0VS16</accession>
<protein>
    <submittedName>
        <fullName evidence="1">Uncharacterized protein</fullName>
    </submittedName>
</protein>
<proteinExistence type="predicted"/>
<dbReference type="EMBL" id="BAAADJ010000004">
    <property type="protein sequence ID" value="GAA0315889.1"/>
    <property type="molecule type" value="Genomic_DNA"/>
</dbReference>
<dbReference type="Proteomes" id="UP001500782">
    <property type="component" value="Unassembled WGS sequence"/>
</dbReference>
<dbReference type="RefSeq" id="WP_343795720.1">
    <property type="nucleotide sequence ID" value="NZ_BAAADJ010000004.1"/>
</dbReference>